<reference evidence="2" key="1">
    <citation type="submission" date="2023-03" db="EMBL/GenBank/DDBJ databases">
        <title>Massive genome expansion in bonnet fungi (Mycena s.s.) driven by repeated elements and novel gene families across ecological guilds.</title>
        <authorList>
            <consortium name="Lawrence Berkeley National Laboratory"/>
            <person name="Harder C.B."/>
            <person name="Miyauchi S."/>
            <person name="Viragh M."/>
            <person name="Kuo A."/>
            <person name="Thoen E."/>
            <person name="Andreopoulos B."/>
            <person name="Lu D."/>
            <person name="Skrede I."/>
            <person name="Drula E."/>
            <person name="Henrissat B."/>
            <person name="Morin E."/>
            <person name="Kohler A."/>
            <person name="Barry K."/>
            <person name="LaButti K."/>
            <person name="Morin E."/>
            <person name="Salamov A."/>
            <person name="Lipzen A."/>
            <person name="Mereny Z."/>
            <person name="Hegedus B."/>
            <person name="Baldrian P."/>
            <person name="Stursova M."/>
            <person name="Weitz H."/>
            <person name="Taylor A."/>
            <person name="Grigoriev I.V."/>
            <person name="Nagy L.G."/>
            <person name="Martin F."/>
            <person name="Kauserud H."/>
        </authorList>
    </citation>
    <scope>NUCLEOTIDE SEQUENCE</scope>
    <source>
        <strain evidence="2">CBHHK067</strain>
    </source>
</reference>
<organism evidence="2 3">
    <name type="scientific">Mycena rosella</name>
    <name type="common">Pink bonnet</name>
    <name type="synonym">Agaricus rosellus</name>
    <dbReference type="NCBI Taxonomy" id="1033263"/>
    <lineage>
        <taxon>Eukaryota</taxon>
        <taxon>Fungi</taxon>
        <taxon>Dikarya</taxon>
        <taxon>Basidiomycota</taxon>
        <taxon>Agaricomycotina</taxon>
        <taxon>Agaricomycetes</taxon>
        <taxon>Agaricomycetidae</taxon>
        <taxon>Agaricales</taxon>
        <taxon>Marasmiineae</taxon>
        <taxon>Mycenaceae</taxon>
        <taxon>Mycena</taxon>
    </lineage>
</organism>
<accession>A0AAD7D5K7</accession>
<feature type="region of interest" description="Disordered" evidence="1">
    <location>
        <begin position="111"/>
        <end position="133"/>
    </location>
</feature>
<evidence type="ECO:0000313" key="2">
    <source>
        <dbReference type="EMBL" id="KAJ7678372.1"/>
    </source>
</evidence>
<feature type="compositionally biased region" description="Basic and acidic residues" evidence="1">
    <location>
        <begin position="121"/>
        <end position="133"/>
    </location>
</feature>
<feature type="region of interest" description="Disordered" evidence="1">
    <location>
        <begin position="63"/>
        <end position="99"/>
    </location>
</feature>
<dbReference type="EMBL" id="JARKIE010000135">
    <property type="protein sequence ID" value="KAJ7678372.1"/>
    <property type="molecule type" value="Genomic_DNA"/>
</dbReference>
<dbReference type="AlphaFoldDB" id="A0AAD7D5K7"/>
<keyword evidence="3" id="KW-1185">Reference proteome</keyword>
<proteinExistence type="predicted"/>
<evidence type="ECO:0000313" key="3">
    <source>
        <dbReference type="Proteomes" id="UP001221757"/>
    </source>
</evidence>
<comment type="caution">
    <text evidence="2">The sequence shown here is derived from an EMBL/GenBank/DDBJ whole genome shotgun (WGS) entry which is preliminary data.</text>
</comment>
<evidence type="ECO:0000256" key="1">
    <source>
        <dbReference type="SAM" id="MobiDB-lite"/>
    </source>
</evidence>
<gene>
    <name evidence="2" type="ORF">B0H17DRAFT_1139434</name>
</gene>
<protein>
    <submittedName>
        <fullName evidence="2">Uncharacterized protein</fullName>
    </submittedName>
</protein>
<dbReference type="Proteomes" id="UP001221757">
    <property type="component" value="Unassembled WGS sequence"/>
</dbReference>
<name>A0AAD7D5K7_MYCRO</name>
<sequence length="133" mass="14985">MGDYPDAIIDFGTTDSYSTQIGELAHRLAKKFYAKTNKRNFERQIASQERRQRLLRAIKKRVDEHADKTAAAPPSDATITPPQALHKLPDPAPRTPSPLTTKFFLEHHHANTTTFPSPNEHGSHFGDGRRISE</sequence>